<feature type="transmembrane region" description="Helical" evidence="5">
    <location>
        <begin position="143"/>
        <end position="168"/>
    </location>
</feature>
<proteinExistence type="predicted"/>
<dbReference type="PANTHER" id="PTHR43229">
    <property type="entry name" value="NODULATION PROTEIN J"/>
    <property type="match status" value="1"/>
</dbReference>
<feature type="transmembrane region" description="Helical" evidence="5">
    <location>
        <begin position="71"/>
        <end position="91"/>
    </location>
</feature>
<sequence>MDITPGTFTPAPQRASVTDMVAAQGKIESKLMLRHGEQLLLNLVIPAAILLGSVFAPFFGEEATLNDIVPMVFSVAAASAGFTGQAIALAFDRRYGALKRTGASGVPAWTIIAGKIIAVFATVLIQIIVLGGLSLILGWSVSFLGVVLGLCTLFIGVTAFASLGLLMGGTLSSEVVLACANLIWLVLFAVLGWVVYSGHLGDPGFWDLVPSVALASAMNGAVQGSVNATACLSLIAWAAVSVFGASRWFRFEG</sequence>
<keyword evidence="3 5" id="KW-1133">Transmembrane helix</keyword>
<accession>A0A931GTA4</accession>
<dbReference type="GO" id="GO:0140359">
    <property type="term" value="F:ABC-type transporter activity"/>
    <property type="evidence" value="ECO:0007669"/>
    <property type="project" value="InterPro"/>
</dbReference>
<feature type="domain" description="ABC-2 type transporter transmembrane" evidence="6">
    <location>
        <begin position="28"/>
        <end position="209"/>
    </location>
</feature>
<feature type="transmembrane region" description="Helical" evidence="5">
    <location>
        <begin position="175"/>
        <end position="196"/>
    </location>
</feature>
<name>A0A931GTA4_9CORY</name>
<feature type="transmembrane region" description="Helical" evidence="5">
    <location>
        <begin position="39"/>
        <end position="59"/>
    </location>
</feature>
<feature type="transmembrane region" description="Helical" evidence="5">
    <location>
        <begin position="112"/>
        <end position="137"/>
    </location>
</feature>
<reference evidence="7" key="1">
    <citation type="submission" date="2020-11" db="EMBL/GenBank/DDBJ databases">
        <title>Sequencing the genomes of 1000 actinobacteria strains.</title>
        <authorList>
            <person name="Klenk H.-P."/>
        </authorList>
    </citation>
    <scope>NUCLEOTIDE SEQUENCE</scope>
    <source>
        <strain evidence="7">DSM 45632</strain>
    </source>
</reference>
<dbReference type="EMBL" id="JADOUE010000001">
    <property type="protein sequence ID" value="MBG6121650.1"/>
    <property type="molecule type" value="Genomic_DNA"/>
</dbReference>
<keyword evidence="2 5" id="KW-0812">Transmembrane</keyword>
<evidence type="ECO:0000256" key="3">
    <source>
        <dbReference type="ARBA" id="ARBA00022989"/>
    </source>
</evidence>
<dbReference type="InterPro" id="IPR051784">
    <property type="entry name" value="Nod_factor_ABC_transporter"/>
</dbReference>
<evidence type="ECO:0000259" key="6">
    <source>
        <dbReference type="Pfam" id="PF01061"/>
    </source>
</evidence>
<keyword evidence="4 5" id="KW-0472">Membrane</keyword>
<dbReference type="InterPro" id="IPR013525">
    <property type="entry name" value="ABC2_TM"/>
</dbReference>
<comment type="caution">
    <text evidence="7">The sequence shown here is derived from an EMBL/GenBank/DDBJ whole genome shotgun (WGS) entry which is preliminary data.</text>
</comment>
<evidence type="ECO:0000256" key="1">
    <source>
        <dbReference type="ARBA" id="ARBA00004141"/>
    </source>
</evidence>
<evidence type="ECO:0000256" key="5">
    <source>
        <dbReference type="SAM" id="Phobius"/>
    </source>
</evidence>
<dbReference type="RefSeq" id="WP_196824167.1">
    <property type="nucleotide sequence ID" value="NZ_CP046980.1"/>
</dbReference>
<protein>
    <submittedName>
        <fullName evidence="7">ABC-2 type transport system permease protein</fullName>
    </submittedName>
</protein>
<comment type="subcellular location">
    <subcellularLocation>
        <location evidence="1">Membrane</location>
        <topology evidence="1">Multi-pass membrane protein</topology>
    </subcellularLocation>
</comment>
<evidence type="ECO:0000256" key="4">
    <source>
        <dbReference type="ARBA" id="ARBA00023136"/>
    </source>
</evidence>
<dbReference type="Pfam" id="PF01061">
    <property type="entry name" value="ABC2_membrane"/>
    <property type="match status" value="1"/>
</dbReference>
<organism evidence="7 8">
    <name type="scientific">Corynebacterium aquatimens</name>
    <dbReference type="NCBI Taxonomy" id="1190508"/>
    <lineage>
        <taxon>Bacteria</taxon>
        <taxon>Bacillati</taxon>
        <taxon>Actinomycetota</taxon>
        <taxon>Actinomycetes</taxon>
        <taxon>Mycobacteriales</taxon>
        <taxon>Corynebacteriaceae</taxon>
        <taxon>Corynebacterium</taxon>
    </lineage>
</organism>
<dbReference type="AlphaFoldDB" id="A0A931GTA4"/>
<dbReference type="GO" id="GO:0016020">
    <property type="term" value="C:membrane"/>
    <property type="evidence" value="ECO:0007669"/>
    <property type="project" value="UniProtKB-SubCell"/>
</dbReference>
<gene>
    <name evidence="7" type="ORF">IW254_000619</name>
</gene>
<evidence type="ECO:0000256" key="2">
    <source>
        <dbReference type="ARBA" id="ARBA00022692"/>
    </source>
</evidence>
<feature type="transmembrane region" description="Helical" evidence="5">
    <location>
        <begin position="226"/>
        <end position="249"/>
    </location>
</feature>
<dbReference type="Proteomes" id="UP000658613">
    <property type="component" value="Unassembled WGS sequence"/>
</dbReference>
<keyword evidence="8" id="KW-1185">Reference proteome</keyword>
<dbReference type="PANTHER" id="PTHR43229:SF2">
    <property type="entry name" value="NODULATION PROTEIN J"/>
    <property type="match status" value="1"/>
</dbReference>
<evidence type="ECO:0000313" key="8">
    <source>
        <dbReference type="Proteomes" id="UP000658613"/>
    </source>
</evidence>
<evidence type="ECO:0000313" key="7">
    <source>
        <dbReference type="EMBL" id="MBG6121650.1"/>
    </source>
</evidence>